<dbReference type="Proteomes" id="UP001597181">
    <property type="component" value="Unassembled WGS sequence"/>
</dbReference>
<dbReference type="EMBL" id="JBHTLY010000013">
    <property type="protein sequence ID" value="MFD1203413.1"/>
    <property type="molecule type" value="Genomic_DNA"/>
</dbReference>
<keyword evidence="2" id="KW-1133">Transmembrane helix</keyword>
<evidence type="ECO:0000256" key="2">
    <source>
        <dbReference type="SAM" id="Phobius"/>
    </source>
</evidence>
<proteinExistence type="predicted"/>
<keyword evidence="2" id="KW-0472">Membrane</keyword>
<protein>
    <submittedName>
        <fullName evidence="3">Uncharacterized protein</fullName>
    </submittedName>
</protein>
<keyword evidence="4" id="KW-1185">Reference proteome</keyword>
<feature type="compositionally biased region" description="Low complexity" evidence="1">
    <location>
        <begin position="47"/>
        <end position="67"/>
    </location>
</feature>
<evidence type="ECO:0000256" key="1">
    <source>
        <dbReference type="SAM" id="MobiDB-lite"/>
    </source>
</evidence>
<organism evidence="3 4">
    <name type="scientific">Leucobacter albus</name>
    <dbReference type="NCBI Taxonomy" id="272210"/>
    <lineage>
        <taxon>Bacteria</taxon>
        <taxon>Bacillati</taxon>
        <taxon>Actinomycetota</taxon>
        <taxon>Actinomycetes</taxon>
        <taxon>Micrococcales</taxon>
        <taxon>Microbacteriaceae</taxon>
        <taxon>Leucobacter</taxon>
    </lineage>
</organism>
<evidence type="ECO:0000313" key="4">
    <source>
        <dbReference type="Proteomes" id="UP001597181"/>
    </source>
</evidence>
<reference evidence="4" key="1">
    <citation type="journal article" date="2019" name="Int. J. Syst. Evol. Microbiol.">
        <title>The Global Catalogue of Microorganisms (GCM) 10K type strain sequencing project: providing services to taxonomists for standard genome sequencing and annotation.</title>
        <authorList>
            <consortium name="The Broad Institute Genomics Platform"/>
            <consortium name="The Broad Institute Genome Sequencing Center for Infectious Disease"/>
            <person name="Wu L."/>
            <person name="Ma J."/>
        </authorList>
    </citation>
    <scope>NUCLEOTIDE SEQUENCE [LARGE SCALE GENOMIC DNA]</scope>
    <source>
        <strain evidence="4">CCUG 50213</strain>
    </source>
</reference>
<feature type="region of interest" description="Disordered" evidence="1">
    <location>
        <begin position="47"/>
        <end position="68"/>
    </location>
</feature>
<comment type="caution">
    <text evidence="3">The sequence shown here is derived from an EMBL/GenBank/DDBJ whole genome shotgun (WGS) entry which is preliminary data.</text>
</comment>
<keyword evidence="2" id="KW-0812">Transmembrane</keyword>
<accession>A0ABW3TSC9</accession>
<evidence type="ECO:0000313" key="3">
    <source>
        <dbReference type="EMBL" id="MFD1203413.1"/>
    </source>
</evidence>
<name>A0ABW3TSC9_9MICO</name>
<sequence>MSGEPRADAGAAEGDELDATIAVAAVDDATIAVAAVDDATIAVAQPGAAHAQPAEPAAKPGVVGAPVEEPEEIPPELAKLLFKNPLDAKRRAPAAPFAKEQSSLPRGGVRSGIPVVYGARGEGFTATTDALDLERVIGAPPAGYAVAVAERELLPSAARLNRKFSVIAWAGAVAVPIVAGVGLWWVLTQLLRP</sequence>
<feature type="transmembrane region" description="Helical" evidence="2">
    <location>
        <begin position="166"/>
        <end position="187"/>
    </location>
</feature>
<dbReference type="RefSeq" id="WP_343962321.1">
    <property type="nucleotide sequence ID" value="NZ_BAAAKZ010000016.1"/>
</dbReference>
<gene>
    <name evidence="3" type="ORF">ACFQ3U_16090</name>
</gene>